<comment type="caution">
    <text evidence="4">The sequence shown here is derived from an EMBL/GenBank/DDBJ whole genome shotgun (WGS) entry which is preliminary data.</text>
</comment>
<dbReference type="InterPro" id="IPR023674">
    <property type="entry name" value="Ribosomal_uL1-like"/>
</dbReference>
<dbReference type="InterPro" id="IPR028364">
    <property type="entry name" value="Ribosomal_uL1/biogenesis"/>
</dbReference>
<dbReference type="PANTHER" id="PTHR36427">
    <property type="entry name" value="54S RIBOSOMAL PROTEIN L1, MITOCHONDRIAL"/>
    <property type="match status" value="1"/>
</dbReference>
<keyword evidence="5" id="KW-1185">Reference proteome</keyword>
<evidence type="ECO:0000256" key="1">
    <source>
        <dbReference type="ARBA" id="ARBA00010531"/>
    </source>
</evidence>
<evidence type="ECO:0000256" key="3">
    <source>
        <dbReference type="ARBA" id="ARBA00023274"/>
    </source>
</evidence>
<dbReference type="GO" id="GO:1990904">
    <property type="term" value="C:ribonucleoprotein complex"/>
    <property type="evidence" value="ECO:0007669"/>
    <property type="project" value="UniProtKB-KW"/>
</dbReference>
<keyword evidence="3" id="KW-0687">Ribonucleoprotein</keyword>
<dbReference type="Proteomes" id="UP001300502">
    <property type="component" value="Unassembled WGS sequence"/>
</dbReference>
<proteinExistence type="inferred from homology"/>
<protein>
    <submittedName>
        <fullName evidence="4">Uncharacterized protein</fullName>
    </submittedName>
</protein>
<comment type="similarity">
    <text evidence="1">Belongs to the universal ribosomal protein uL1 family.</text>
</comment>
<evidence type="ECO:0000313" key="5">
    <source>
        <dbReference type="Proteomes" id="UP001300502"/>
    </source>
</evidence>
<dbReference type="AlphaFoldDB" id="A0AAV9INZ5"/>
<keyword evidence="2" id="KW-0689">Ribosomal protein</keyword>
<organism evidence="4 5">
    <name type="scientific">Galdieria yellowstonensis</name>
    <dbReference type="NCBI Taxonomy" id="3028027"/>
    <lineage>
        <taxon>Eukaryota</taxon>
        <taxon>Rhodophyta</taxon>
        <taxon>Bangiophyceae</taxon>
        <taxon>Galdieriales</taxon>
        <taxon>Galdieriaceae</taxon>
        <taxon>Galdieria</taxon>
    </lineage>
</organism>
<gene>
    <name evidence="4" type="ORF">GAYE_SCF68G6948</name>
</gene>
<dbReference type="GO" id="GO:0005840">
    <property type="term" value="C:ribosome"/>
    <property type="evidence" value="ECO:0007669"/>
    <property type="project" value="UniProtKB-KW"/>
</dbReference>
<evidence type="ECO:0000256" key="2">
    <source>
        <dbReference type="ARBA" id="ARBA00022980"/>
    </source>
</evidence>
<reference evidence="4 5" key="1">
    <citation type="submission" date="2022-07" db="EMBL/GenBank/DDBJ databases">
        <title>Genome-wide signatures of adaptation to extreme environments.</title>
        <authorList>
            <person name="Cho C.H."/>
            <person name="Yoon H.S."/>
        </authorList>
    </citation>
    <scope>NUCLEOTIDE SEQUENCE [LARGE SCALE GENOMIC DNA]</scope>
    <source>
        <strain evidence="4 5">108.79 E11</strain>
    </source>
</reference>
<dbReference type="SUPFAM" id="SSF56808">
    <property type="entry name" value="Ribosomal protein L1"/>
    <property type="match status" value="1"/>
</dbReference>
<evidence type="ECO:0000313" key="4">
    <source>
        <dbReference type="EMBL" id="KAK4528998.1"/>
    </source>
</evidence>
<dbReference type="Gene3D" id="3.40.50.790">
    <property type="match status" value="1"/>
</dbReference>
<accession>A0AAV9INZ5</accession>
<dbReference type="PANTHER" id="PTHR36427:SF3">
    <property type="entry name" value="LARGE RIBOSOMAL SUBUNIT PROTEIN UL1M"/>
    <property type="match status" value="1"/>
</dbReference>
<sequence>MEMEVPQVAINSFAKMQLLKIASSCRGVLNLKCHLVRRLFTQVRVGNNSLGSSNGHTTVKENNPVADAASLQHTNKLKTNPFGSSSSSNANVSNASKLVRLVVLRAQMKLSNLQLCFQLNIDDRKPEQPMKGKILNPVSTGKHTLVDVFSKDLQETQVAQEAEADYSGYEELLQDNRKRRFKFYCLASIPAVVKGLAPVSKILEPHGIMPMEKMGALTKNTDFAVREFKKGCLRIENDPDSERDSPAPSWENASKGVISHAHENLLVLCLVLL</sequence>
<dbReference type="EMBL" id="JANCYU010000073">
    <property type="protein sequence ID" value="KAK4528998.1"/>
    <property type="molecule type" value="Genomic_DNA"/>
</dbReference>
<dbReference type="InterPro" id="IPR016095">
    <property type="entry name" value="Ribosomal_uL1_3-a/b-sand"/>
</dbReference>
<dbReference type="Pfam" id="PF00687">
    <property type="entry name" value="Ribosomal_L1"/>
    <property type="match status" value="1"/>
</dbReference>
<name>A0AAV9INZ5_9RHOD</name>